<dbReference type="Proteomes" id="UP000620124">
    <property type="component" value="Unassembled WGS sequence"/>
</dbReference>
<dbReference type="InterPro" id="IPR002792">
    <property type="entry name" value="TRAM_dom"/>
</dbReference>
<sequence length="583" mass="64365">MLLLGVRSRLDLATTTQLYRLLPVRLARRSLHPQPKYVAGPFVGLSHLKRRMAETPSVGEVRAPSPPSDAPAAKKPRLQAHKGAPASDKARSLSKSQKRRAQYNSLPEPCSADDVLWREINDVLGEDYVNNALAEGTDRQSPFVYHQELELQVVALCSTGSALATSSESSRPWVVVVPFSLPGETIRAKVYRNARMHSFADLIEVVAPNPELRDDSLVQCKYFATCGGCQYQMLSYEKQLDLKRDVVVKAYKNYSNLPETAIPAIESTMPSPKQYNYRTKITPHFEAPTKAQRVDPNNPANDTEQPKWLNIGFNRVGTHKVMDIEDCPIATPIIRETLPAVRANVVKNLYTYKRGVSLILRDSLPPVASATAEGAADTVSTEPETHVCITDHRGTVREKIGSWVFEYPNSSFFQNNNSVLPSLTDYVQSSIFGEPTDGRPKPTHLVDAYCGAGLFAITLSPHFTTVAGIELSQESIRAAKHNAELNYIPATKISFRAGDAADIFRTGCDEPFIKQLLAFRAQTVVYVSCNVHTQARDVGMVLKGSGEDGRGKYVLESLRGFDLFPQTAHVESVAVLRLVQEAS</sequence>
<gene>
    <name evidence="7" type="ORF">MVEN_00609200</name>
</gene>
<evidence type="ECO:0000259" key="6">
    <source>
        <dbReference type="PROSITE" id="PS50926"/>
    </source>
</evidence>
<evidence type="ECO:0000256" key="5">
    <source>
        <dbReference type="SAM" id="MobiDB-lite"/>
    </source>
</evidence>
<dbReference type="PROSITE" id="PS50926">
    <property type="entry name" value="TRAM"/>
    <property type="match status" value="1"/>
</dbReference>
<feature type="binding site" evidence="4">
    <location>
        <position position="449"/>
    </location>
    <ligand>
        <name>S-adenosyl-L-methionine</name>
        <dbReference type="ChEBI" id="CHEBI:59789"/>
    </ligand>
</feature>
<evidence type="ECO:0000256" key="1">
    <source>
        <dbReference type="ARBA" id="ARBA00022603"/>
    </source>
</evidence>
<dbReference type="Gene3D" id="2.40.50.1070">
    <property type="match status" value="1"/>
</dbReference>
<dbReference type="OrthoDB" id="10250660at2759"/>
<dbReference type="FunFam" id="2.40.50.140:FF:000201">
    <property type="entry name" value="TRM2p tRNA methyltransferase"/>
    <property type="match status" value="1"/>
</dbReference>
<feature type="binding site" evidence="4">
    <location>
        <position position="470"/>
    </location>
    <ligand>
        <name>S-adenosyl-L-methionine</name>
        <dbReference type="ChEBI" id="CHEBI:59789"/>
    </ligand>
</feature>
<keyword evidence="3 4" id="KW-0949">S-adenosyl-L-methionine</keyword>
<evidence type="ECO:0000256" key="3">
    <source>
        <dbReference type="ARBA" id="ARBA00022691"/>
    </source>
</evidence>
<dbReference type="GO" id="GO:0008033">
    <property type="term" value="P:tRNA processing"/>
    <property type="evidence" value="ECO:0007669"/>
    <property type="project" value="InterPro"/>
</dbReference>
<organism evidence="7 8">
    <name type="scientific">Mycena venus</name>
    <dbReference type="NCBI Taxonomy" id="2733690"/>
    <lineage>
        <taxon>Eukaryota</taxon>
        <taxon>Fungi</taxon>
        <taxon>Dikarya</taxon>
        <taxon>Basidiomycota</taxon>
        <taxon>Agaricomycotina</taxon>
        <taxon>Agaricomycetes</taxon>
        <taxon>Agaricomycetidae</taxon>
        <taxon>Agaricales</taxon>
        <taxon>Marasmiineae</taxon>
        <taxon>Mycenaceae</taxon>
        <taxon>Mycena</taxon>
    </lineage>
</organism>
<name>A0A8H7D536_9AGAR</name>
<dbReference type="EMBL" id="JACAZI010000004">
    <property type="protein sequence ID" value="KAF7362604.1"/>
    <property type="molecule type" value="Genomic_DNA"/>
</dbReference>
<dbReference type="InterPro" id="IPR025795">
    <property type="entry name" value="tRNA_(uracil-5-)_MeTrfase"/>
</dbReference>
<evidence type="ECO:0000256" key="2">
    <source>
        <dbReference type="ARBA" id="ARBA00022679"/>
    </source>
</evidence>
<dbReference type="AlphaFoldDB" id="A0A8H7D536"/>
<dbReference type="Gene3D" id="2.40.50.140">
    <property type="entry name" value="Nucleic acid-binding proteins"/>
    <property type="match status" value="1"/>
</dbReference>
<dbReference type="Gene3D" id="3.40.50.150">
    <property type="entry name" value="Vaccinia Virus protein VP39"/>
    <property type="match status" value="2"/>
</dbReference>
<feature type="active site" description="Nucleophile" evidence="4">
    <location>
        <position position="529"/>
    </location>
</feature>
<dbReference type="SUPFAM" id="SSF53335">
    <property type="entry name" value="S-adenosyl-L-methionine-dependent methyltransferases"/>
    <property type="match status" value="1"/>
</dbReference>
<dbReference type="GO" id="GO:0030697">
    <property type="term" value="F:tRNA (uracil(54)-C5)-methyltransferase activity, S-adenosyl methionine-dependent"/>
    <property type="evidence" value="ECO:0007669"/>
    <property type="project" value="InterPro"/>
</dbReference>
<dbReference type="SUPFAM" id="SSF50249">
    <property type="entry name" value="Nucleic acid-binding proteins"/>
    <property type="match status" value="1"/>
</dbReference>
<evidence type="ECO:0000313" key="8">
    <source>
        <dbReference type="Proteomes" id="UP000620124"/>
    </source>
</evidence>
<dbReference type="PANTHER" id="PTHR11061">
    <property type="entry name" value="RNA M5U METHYLTRANSFERASE"/>
    <property type="match status" value="1"/>
</dbReference>
<dbReference type="InterPro" id="IPR010280">
    <property type="entry name" value="U5_MeTrfase_fam"/>
</dbReference>
<keyword evidence="2 4" id="KW-0808">Transferase</keyword>
<keyword evidence="8" id="KW-1185">Reference proteome</keyword>
<protein>
    <submittedName>
        <fullName evidence="7">S-adenosyl-L-methionine-dependent methyltransferase</fullName>
    </submittedName>
</protein>
<comment type="caution">
    <text evidence="7">The sequence shown here is derived from an EMBL/GenBank/DDBJ whole genome shotgun (WGS) entry which is preliminary data.</text>
</comment>
<accession>A0A8H7D536</accession>
<proteinExistence type="inferred from homology"/>
<dbReference type="InterPro" id="IPR030391">
    <property type="entry name" value="MeTrfase_TrmA_CS"/>
</dbReference>
<keyword evidence="1 4" id="KW-0489">Methyltransferase</keyword>
<evidence type="ECO:0000313" key="7">
    <source>
        <dbReference type="EMBL" id="KAF7362604.1"/>
    </source>
</evidence>
<dbReference type="PANTHER" id="PTHR11061:SF30">
    <property type="entry name" value="TRNA (URACIL(54)-C(5))-METHYLTRANSFERASE"/>
    <property type="match status" value="1"/>
</dbReference>
<dbReference type="GO" id="GO:0032259">
    <property type="term" value="P:methylation"/>
    <property type="evidence" value="ECO:0007669"/>
    <property type="project" value="UniProtKB-KW"/>
</dbReference>
<dbReference type="PROSITE" id="PS01231">
    <property type="entry name" value="TRMA_2"/>
    <property type="match status" value="1"/>
</dbReference>
<feature type="region of interest" description="Disordered" evidence="5">
    <location>
        <begin position="54"/>
        <end position="107"/>
    </location>
</feature>
<feature type="binding site" evidence="4">
    <location>
        <position position="502"/>
    </location>
    <ligand>
        <name>S-adenosyl-L-methionine</name>
        <dbReference type="ChEBI" id="CHEBI:59789"/>
    </ligand>
</feature>
<dbReference type="InterPro" id="IPR012340">
    <property type="entry name" value="NA-bd_OB-fold"/>
</dbReference>
<dbReference type="InterPro" id="IPR029063">
    <property type="entry name" value="SAM-dependent_MTases_sf"/>
</dbReference>
<feature type="domain" description="TRAM" evidence="6">
    <location>
        <begin position="142"/>
        <end position="204"/>
    </location>
</feature>
<evidence type="ECO:0000256" key="4">
    <source>
        <dbReference type="PROSITE-ProRule" id="PRU01024"/>
    </source>
</evidence>
<dbReference type="Pfam" id="PF05958">
    <property type="entry name" value="tRNA_U5-meth_tr"/>
    <property type="match status" value="1"/>
</dbReference>
<dbReference type="PROSITE" id="PS51622">
    <property type="entry name" value="SAM_MT_RNA_M5U_2"/>
    <property type="match status" value="1"/>
</dbReference>
<comment type="similarity">
    <text evidence="4">Belongs to the class I-like SAM-binding methyltransferase superfamily. RNA M5U methyltransferase family.</text>
</comment>
<reference evidence="7" key="1">
    <citation type="submission" date="2020-05" db="EMBL/GenBank/DDBJ databases">
        <title>Mycena genomes resolve the evolution of fungal bioluminescence.</title>
        <authorList>
            <person name="Tsai I.J."/>
        </authorList>
    </citation>
    <scope>NUCLEOTIDE SEQUENCE</scope>
    <source>
        <strain evidence="7">CCC161011</strain>
    </source>
</reference>
<feature type="binding site" evidence="4">
    <location>
        <position position="414"/>
    </location>
    <ligand>
        <name>S-adenosyl-L-methionine</name>
        <dbReference type="ChEBI" id="CHEBI:59789"/>
    </ligand>
</feature>
<dbReference type="PROSITE" id="PS51687">
    <property type="entry name" value="SAM_MT_RNA_M5U"/>
    <property type="match status" value="1"/>
</dbReference>